<name>A0ABR3Q958_9TREE</name>
<evidence type="ECO:0000256" key="1">
    <source>
        <dbReference type="ARBA" id="ARBA00006638"/>
    </source>
</evidence>
<dbReference type="InterPro" id="IPR042525">
    <property type="entry name" value="Rad52_Rad59_Rad22_sf"/>
</dbReference>
<feature type="region of interest" description="Disordered" evidence="5">
    <location>
        <begin position="462"/>
        <end position="512"/>
    </location>
</feature>
<feature type="compositionally biased region" description="Polar residues" evidence="5">
    <location>
        <begin position="368"/>
        <end position="379"/>
    </location>
</feature>
<evidence type="ECO:0000313" key="7">
    <source>
        <dbReference type="Proteomes" id="UP001565368"/>
    </source>
</evidence>
<feature type="region of interest" description="Disordered" evidence="5">
    <location>
        <begin position="326"/>
        <end position="381"/>
    </location>
</feature>
<feature type="compositionally biased region" description="Basic and acidic residues" evidence="5">
    <location>
        <begin position="222"/>
        <end position="231"/>
    </location>
</feature>
<feature type="compositionally biased region" description="Basic and acidic residues" evidence="5">
    <location>
        <begin position="467"/>
        <end position="482"/>
    </location>
</feature>
<dbReference type="SUPFAM" id="SSF54768">
    <property type="entry name" value="dsRNA-binding domain-like"/>
    <property type="match status" value="1"/>
</dbReference>
<proteinExistence type="inferred from homology"/>
<keyword evidence="2" id="KW-0227">DNA damage</keyword>
<organism evidence="6 7">
    <name type="scientific">Vanrija albida</name>
    <dbReference type="NCBI Taxonomy" id="181172"/>
    <lineage>
        <taxon>Eukaryota</taxon>
        <taxon>Fungi</taxon>
        <taxon>Dikarya</taxon>
        <taxon>Basidiomycota</taxon>
        <taxon>Agaricomycotina</taxon>
        <taxon>Tremellomycetes</taxon>
        <taxon>Trichosporonales</taxon>
        <taxon>Trichosporonaceae</taxon>
        <taxon>Vanrija</taxon>
    </lineage>
</organism>
<dbReference type="RefSeq" id="XP_069211121.1">
    <property type="nucleotide sequence ID" value="XM_069350735.1"/>
</dbReference>
<evidence type="ECO:0000313" key="6">
    <source>
        <dbReference type="EMBL" id="KAL1411177.1"/>
    </source>
</evidence>
<dbReference type="InterPro" id="IPR041247">
    <property type="entry name" value="Rad52_fam"/>
</dbReference>
<evidence type="ECO:0000256" key="5">
    <source>
        <dbReference type="SAM" id="MobiDB-lite"/>
    </source>
</evidence>
<feature type="compositionally biased region" description="Low complexity" evidence="5">
    <location>
        <begin position="358"/>
        <end position="367"/>
    </location>
</feature>
<evidence type="ECO:0000256" key="4">
    <source>
        <dbReference type="ARBA" id="ARBA00023204"/>
    </source>
</evidence>
<dbReference type="PANTHER" id="PTHR12132:SF1">
    <property type="entry name" value="DNA REPAIR PROTEIN RAD52 HOMOLOG"/>
    <property type="match status" value="1"/>
</dbReference>
<comment type="similarity">
    <text evidence="1">Belongs to the RAD52 family.</text>
</comment>
<dbReference type="Proteomes" id="UP001565368">
    <property type="component" value="Unassembled WGS sequence"/>
</dbReference>
<dbReference type="EMBL" id="JBBXJM010000002">
    <property type="protein sequence ID" value="KAL1411177.1"/>
    <property type="molecule type" value="Genomic_DNA"/>
</dbReference>
<keyword evidence="3" id="KW-0233">DNA recombination</keyword>
<gene>
    <name evidence="6" type="primary">RAD52</name>
    <name evidence="6" type="ORF">Q8F55_002128</name>
</gene>
<dbReference type="InterPro" id="IPR007232">
    <property type="entry name" value="Rad52_Rad59_Rad22"/>
</dbReference>
<reference evidence="6 7" key="1">
    <citation type="submission" date="2023-08" db="EMBL/GenBank/DDBJ databases">
        <title>Annotated Genome Sequence of Vanrija albida AlHP1.</title>
        <authorList>
            <person name="Herzog R."/>
        </authorList>
    </citation>
    <scope>NUCLEOTIDE SEQUENCE [LARGE SCALE GENOMIC DNA]</scope>
    <source>
        <strain evidence="6 7">AlHP1</strain>
    </source>
</reference>
<feature type="compositionally biased region" description="Gly residues" evidence="5">
    <location>
        <begin position="62"/>
        <end position="75"/>
    </location>
</feature>
<protein>
    <submittedName>
        <fullName evidence="6">DNA repair protein rad52</fullName>
    </submittedName>
</protein>
<feature type="region of interest" description="Disordered" evidence="5">
    <location>
        <begin position="1"/>
        <end position="33"/>
    </location>
</feature>
<sequence>MNPNDSLASMPPPNLMPLQTPRTPGGAQGGFSAGYTASNIMGANDGSQWGSHHGAPSAWGGSQWGGTQGGFGGQPTQGRFTAWSEERIAMMQARLAKKLGPEYVSQRPGMGGGPKLSYLEGWKAINLANDVFGFNGWSSSIISLKTDYMDVTDQNRVTLGITAIIRVTLQDGCYHEDAQKEAVTDGLKRALKHFGNVMGNCLYDKDYAAQVKKMKVPPAKFNPEDLERRPEFTPQGASRPASAVPSHVNGHVKPPVPAPAPPNTIDRPALDRGQSPIPRAETPLRSIDDSGDNSSIMESLEGEFAFMEGESFFDEFDQPMETDVAPVTNADALPPPDAAPVYQHRHRPDPPAQQGAPSSSSSSSSTSILQPRSETNGTTRKVAGAFAFPSNGADDKEKSAAAASARRAAIIAAAANGGPASPRIPSGGIDGVASRASVNLRTHGQNLEIENTDTAARYGNFASARGVKRDGSESPTKMDRARPGGPRSALSELPVSPSEHASDWQSKRSRIM</sequence>
<keyword evidence="4" id="KW-0234">DNA repair</keyword>
<evidence type="ECO:0000256" key="2">
    <source>
        <dbReference type="ARBA" id="ARBA00022763"/>
    </source>
</evidence>
<keyword evidence="7" id="KW-1185">Reference proteome</keyword>
<feature type="region of interest" description="Disordered" evidence="5">
    <location>
        <begin position="219"/>
        <end position="295"/>
    </location>
</feature>
<feature type="region of interest" description="Disordered" evidence="5">
    <location>
        <begin position="46"/>
        <end position="75"/>
    </location>
</feature>
<dbReference type="PANTHER" id="PTHR12132">
    <property type="entry name" value="DNA REPAIR AND RECOMBINATION PROTEIN RAD52, RAD59"/>
    <property type="match status" value="1"/>
</dbReference>
<dbReference type="GeneID" id="95983171"/>
<evidence type="ECO:0000256" key="3">
    <source>
        <dbReference type="ARBA" id="ARBA00023172"/>
    </source>
</evidence>
<accession>A0ABR3Q958</accession>
<dbReference type="Pfam" id="PF04098">
    <property type="entry name" value="Rad52_Rad22"/>
    <property type="match status" value="1"/>
</dbReference>
<comment type="caution">
    <text evidence="6">The sequence shown here is derived from an EMBL/GenBank/DDBJ whole genome shotgun (WGS) entry which is preliminary data.</text>
</comment>
<dbReference type="Gene3D" id="3.30.390.80">
    <property type="entry name" value="DNA repair protein Rad52/59/22"/>
    <property type="match status" value="2"/>
</dbReference>